<organism evidence="2 3">
    <name type="scientific">Eimeria maxima</name>
    <name type="common">Coccidian parasite</name>
    <dbReference type="NCBI Taxonomy" id="5804"/>
    <lineage>
        <taxon>Eukaryota</taxon>
        <taxon>Sar</taxon>
        <taxon>Alveolata</taxon>
        <taxon>Apicomplexa</taxon>
        <taxon>Conoidasida</taxon>
        <taxon>Coccidia</taxon>
        <taxon>Eucoccidiorida</taxon>
        <taxon>Eimeriorina</taxon>
        <taxon>Eimeriidae</taxon>
        <taxon>Eimeria</taxon>
    </lineage>
</organism>
<dbReference type="OrthoDB" id="348121at2759"/>
<name>U6M5M4_EIMMA</name>
<dbReference type="VEuPathDB" id="ToxoDB:EMWEY_00015380"/>
<keyword evidence="3" id="KW-1185">Reference proteome</keyword>
<dbReference type="RefSeq" id="XP_013335014.1">
    <property type="nucleotide sequence ID" value="XM_013479560.1"/>
</dbReference>
<evidence type="ECO:0000313" key="3">
    <source>
        <dbReference type="Proteomes" id="UP000030763"/>
    </source>
</evidence>
<feature type="region of interest" description="Disordered" evidence="1">
    <location>
        <begin position="328"/>
        <end position="353"/>
    </location>
</feature>
<evidence type="ECO:0000256" key="1">
    <source>
        <dbReference type="SAM" id="MobiDB-lite"/>
    </source>
</evidence>
<dbReference type="Proteomes" id="UP000030763">
    <property type="component" value="Unassembled WGS sequence"/>
</dbReference>
<proteinExistence type="predicted"/>
<dbReference type="GeneID" id="25335524"/>
<protein>
    <submittedName>
        <fullName evidence="2">Uncharacterized protein</fullName>
    </submittedName>
</protein>
<evidence type="ECO:0000313" key="2">
    <source>
        <dbReference type="EMBL" id="CDJ58368.1"/>
    </source>
</evidence>
<reference evidence="2" key="1">
    <citation type="submission" date="2013-10" db="EMBL/GenBank/DDBJ databases">
        <title>Genomic analysis of the causative agents of coccidiosis in chickens.</title>
        <authorList>
            <person name="Reid A.J."/>
            <person name="Blake D."/>
            <person name="Billington K."/>
            <person name="Browne H."/>
            <person name="Dunn M."/>
            <person name="Hung S."/>
            <person name="Kawahara F."/>
            <person name="Miranda-Saavedra D."/>
            <person name="Mourier T."/>
            <person name="Nagra H."/>
            <person name="Otto T.D."/>
            <person name="Rawlings N."/>
            <person name="Sanchez A."/>
            <person name="Sanders M."/>
            <person name="Subramaniam C."/>
            <person name="Tay Y."/>
            <person name="Dear P."/>
            <person name="Doerig C."/>
            <person name="Gruber A."/>
            <person name="Parkinson J."/>
            <person name="Shirley M."/>
            <person name="Wan K.L."/>
            <person name="Berriman M."/>
            <person name="Tomley F."/>
            <person name="Pain A."/>
        </authorList>
    </citation>
    <scope>NUCLEOTIDE SEQUENCE [LARGE SCALE GENOMIC DNA]</scope>
    <source>
        <strain evidence="2">Weybridge</strain>
    </source>
</reference>
<dbReference type="EMBL" id="HG719623">
    <property type="protein sequence ID" value="CDJ58368.1"/>
    <property type="molecule type" value="Genomic_DNA"/>
</dbReference>
<gene>
    <name evidence="2" type="ORF">EMWEY_00015380</name>
</gene>
<reference evidence="2" key="2">
    <citation type="submission" date="2013-10" db="EMBL/GenBank/DDBJ databases">
        <authorList>
            <person name="Aslett M."/>
        </authorList>
    </citation>
    <scope>NUCLEOTIDE SEQUENCE [LARGE SCALE GENOMIC DNA]</scope>
    <source>
        <strain evidence="2">Weybridge</strain>
    </source>
</reference>
<dbReference type="AlphaFoldDB" id="U6M5M4"/>
<accession>U6M5M4</accession>
<sequence>MDKESDWCGPKRNSPVPLGPFVISTERVDATSQGYSGEGRSDIAVHTHPTEGTALLRGANILGRAAAQTVTGGVAFGVKRKTREDAITESTNKRFMVEDALEKFPPEPQPPMDPDLDSLIETLLSKQENVLFDHFFLLDDKQKNEMGDVLQDDSAQLNRDAANIPATPTHASAHTVASRATSTNKSLKGRTVSEKRSSQAATSLSLSYYESPKHSAALSPESWLLQYDDRIWGGEGTIQNTDNLLSRASNRPSSESQGSSTMVAESISQTLRHLPHGGQVPTNGVFQLPTTGKYAPSDQGIDTTLKERAEGSVAATTAEFNVVGPIAAENMPQNTPKATGKKEQSESSSPKQTVMGSMAAPEWFLEMYPQVPDELLQSHPFYFHPRSHGNFSSETLRKTVGASFRLLKKFPLSTLAEFRILLRKEQLSEHHYRRLLYATERLYGYATGSMPKLVPKTSIGGAVEVLGGAFIVVDTLYCAVQVLGGNSSSWWPDVINSIEEVRYVPRVRFSINNSIAEMLDVALNYYRNGARPPARVVVCLKEILLDSASSLKFSTMSWDLWRADAAEWREAMGLEVPEPGNL</sequence>
<feature type="region of interest" description="Disordered" evidence="1">
    <location>
        <begin position="1"/>
        <end position="22"/>
    </location>
</feature>
<feature type="region of interest" description="Disordered" evidence="1">
    <location>
        <begin position="167"/>
        <end position="200"/>
    </location>
</feature>